<dbReference type="Pfam" id="PF00899">
    <property type="entry name" value="ThiF"/>
    <property type="match status" value="2"/>
</dbReference>
<dbReference type="Gene3D" id="3.10.290.60">
    <property type="entry name" value="Ubiquitin-activating enzyme E1, UFD domain"/>
    <property type="match status" value="1"/>
</dbReference>
<evidence type="ECO:0000256" key="8">
    <source>
        <dbReference type="ARBA" id="ARBA00022840"/>
    </source>
</evidence>
<dbReference type="NCBIfam" id="TIGR01408">
    <property type="entry name" value="Ube1"/>
    <property type="match status" value="1"/>
</dbReference>
<evidence type="ECO:0000256" key="10">
    <source>
        <dbReference type="RuleBase" id="RU000519"/>
    </source>
</evidence>
<proteinExistence type="inferred from homology"/>
<dbReference type="Gene3D" id="3.50.50.80">
    <property type="entry name" value="Ubiquitin-activating enzyme E1, inactive adenylation domain, subdomain 1"/>
    <property type="match status" value="1"/>
</dbReference>
<reference evidence="12" key="1">
    <citation type="submission" date="2014-11" db="EMBL/GenBank/DDBJ databases">
        <authorList>
            <person name="Otto D Thomas"/>
            <person name="Naeem Raeece"/>
        </authorList>
    </citation>
    <scope>NUCLEOTIDE SEQUENCE</scope>
</reference>
<evidence type="ECO:0000256" key="2">
    <source>
        <dbReference type="ARBA" id="ARBA00004906"/>
    </source>
</evidence>
<dbReference type="InterPro" id="IPR000011">
    <property type="entry name" value="UBQ/SUMO-activ_enz_E1-like"/>
</dbReference>
<accession>A0A0G4HTT5</accession>
<evidence type="ECO:0000256" key="4">
    <source>
        <dbReference type="ARBA" id="ARBA00012990"/>
    </source>
</evidence>
<evidence type="ECO:0000256" key="7">
    <source>
        <dbReference type="ARBA" id="ARBA00022786"/>
    </source>
</evidence>
<dbReference type="InterPro" id="IPR042449">
    <property type="entry name" value="Ub-E1_IAD_1"/>
</dbReference>
<dbReference type="GO" id="GO:0016925">
    <property type="term" value="P:protein sumoylation"/>
    <property type="evidence" value="ECO:0007669"/>
    <property type="project" value="TreeGrafter"/>
</dbReference>
<dbReference type="InterPro" id="IPR042302">
    <property type="entry name" value="E1_FCCH_sf"/>
</dbReference>
<evidence type="ECO:0000256" key="5">
    <source>
        <dbReference type="ARBA" id="ARBA00022598"/>
    </source>
</evidence>
<dbReference type="PhylomeDB" id="A0A0G4HTT5"/>
<dbReference type="Gene3D" id="3.40.50.12550">
    <property type="entry name" value="Ubiquitin-activating enzyme E1, inactive adenylation domain, subdomain 2"/>
    <property type="match status" value="1"/>
</dbReference>
<dbReference type="Gene3D" id="3.40.50.720">
    <property type="entry name" value="NAD(P)-binding Rossmann-like Domain"/>
    <property type="match status" value="1"/>
</dbReference>
<organism evidence="12">
    <name type="scientific">Chromera velia CCMP2878</name>
    <dbReference type="NCBI Taxonomy" id="1169474"/>
    <lineage>
        <taxon>Eukaryota</taxon>
        <taxon>Sar</taxon>
        <taxon>Alveolata</taxon>
        <taxon>Colpodellida</taxon>
        <taxon>Chromeraceae</taxon>
        <taxon>Chromera</taxon>
    </lineage>
</organism>
<dbReference type="Pfam" id="PF09358">
    <property type="entry name" value="E1_UFD"/>
    <property type="match status" value="1"/>
</dbReference>
<comment type="similarity">
    <text evidence="3 10">Belongs to the ubiquitin-activating E1 family.</text>
</comment>
<feature type="domain" description="Ubiquitin-activating enzyme E1 C-terminal" evidence="11">
    <location>
        <begin position="929"/>
        <end position="1068"/>
    </location>
</feature>
<dbReference type="PROSITE" id="PS00865">
    <property type="entry name" value="UBIQUITIN_ACTIVAT_2"/>
    <property type="match status" value="1"/>
</dbReference>
<dbReference type="FunFam" id="3.40.50.720:FF:000015">
    <property type="entry name" value="Ubiquitin-activating enzyme E1 1"/>
    <property type="match status" value="1"/>
</dbReference>
<dbReference type="GO" id="GO:0005524">
    <property type="term" value="F:ATP binding"/>
    <property type="evidence" value="ECO:0007669"/>
    <property type="project" value="UniProtKB-KW"/>
</dbReference>
<dbReference type="InterPro" id="IPR042063">
    <property type="entry name" value="Ubi_acti_E1_SCCH"/>
</dbReference>
<keyword evidence="5 10" id="KW-0436">Ligase</keyword>
<comment type="catalytic activity">
    <reaction evidence="1">
        <text>ATP + ubiquitin + [E1 ubiquitin-activating enzyme]-L-cysteine = AMP + diphosphate + S-ubiquitinyl-[E1 ubiquitin-activating enzyme]-L-cysteine.</text>
        <dbReference type="EC" id="6.2.1.45"/>
    </reaction>
</comment>
<dbReference type="FunFam" id="3.50.50.80:FF:000005">
    <property type="entry name" value="Ubiquitin-activating enzyme E1"/>
    <property type="match status" value="1"/>
</dbReference>
<keyword evidence="7 10" id="KW-0833">Ubl conjugation pathway</keyword>
<comment type="pathway">
    <text evidence="2">Protein modification; protein ubiquitination.</text>
</comment>
<dbReference type="AlphaFoldDB" id="A0A0G4HTT5"/>
<dbReference type="SUPFAM" id="SSF69572">
    <property type="entry name" value="Activating enzymes of the ubiquitin-like proteins"/>
    <property type="match status" value="2"/>
</dbReference>
<dbReference type="InterPro" id="IPR033127">
    <property type="entry name" value="UBQ-activ_enz_E1_Cys_AS"/>
</dbReference>
<dbReference type="InterPro" id="IPR018965">
    <property type="entry name" value="Ub-activating_enz_E1_C"/>
</dbReference>
<name>A0A0G4HTT5_9ALVE</name>
<dbReference type="PANTHER" id="PTHR10953:SF4">
    <property type="entry name" value="UBIQUITIN-ACTIVATING ENZYME E1 C-TERMINAL DOMAIN-CONTAINING PROTEIN"/>
    <property type="match status" value="1"/>
</dbReference>
<sequence>MAGTAAGGLDTDLYSRQIGAFGMEAMGKLVKMKVLVCGLRGLGVEIAKNIILAGPESVCLCDDSPTEIRDLGANFYLTPKDAEEKKPRAESCLPKLAELNPYVRTEIHKGPLTPDLIKKFNLVVCTEMSRGQMIEVNEWCRSVTPAVGFVAGDTFGLVASGFVDFGDSFMCFDKDGEENKSAILEGVILHEAKEGKSLFNVHVHSEKRLPFQDGDYVTFREIQGMDPLNDLKHVGPIRVTGKYTFQMELPGDPAQYGTYKREGIVEQTKVPSPVRFSSLREMCAAPLPPGEPMLLMPDLGKFGRSEQLHFATQAVLTYRDQKGELPPLNSPAAQAECFEIAQKLNVEAKASVPVEGTATAVPVEEVDEKVVKATAAYARCSISPMAAFLGGVLAQEVVKYTGKFHPLRQWLYVDAFELIPDPIVSDTAPLSCRYDDMISIFGQGFQKTLGEVNMFLVGAGALGCEFLKSFAIMGCSCGPGKVTVTDMDRIEVSNLNRQFLFRKQHVGQPKSITAASAAREMNPAFSVEATEVRVGPETETTFNDSFWEAQTVIVNALDNVQARLYVDSRCVWYLKPLLESGTLGTKANVQVVLPHMTQSYGESQDPPEENIPLCTLKHFPHAIEHTIEWARDAFQGLFADGPQSAKSFLENPQGFFDRLPQESGGSPAAQREKLQTLKALLEAAEKALSVGGSGMAIDAGSGAAMQGCVDRAIQIFAEYFDHQIAQLIHTFPLDHVTSEGNLFWSGPKRPPTPIVYDPSDPLHADFMYNCANLLGVSMGLAPVRDKAVLVNLSKSSPVPPFVPKNAKIKVNENDNTVEGAADDDVVLEKLKGELESYAPKQPIKLNPQDFEKDDDTNFHIDFITACANLRARNYKIKEADRHKCKMISGKIIPAIATTTAMVTGLVSLELLKTIKALQQPEDKRKLEDFKNAFVNLALPIWLFSEPLPPTKTTDKEHDPIIGGPVKARPPNFTPWDRVELTIPNGTCQQLIDAVSSQFNVDVAILSVGNVCLFNSYTPNHKARLEEQVLKSWEGITKQSLPPGRKYLVVEASCTDKTDGETDVVIPSIKLNFA</sequence>
<dbReference type="InterPro" id="IPR018075">
    <property type="entry name" value="UBQ-activ_enz_E1"/>
</dbReference>
<dbReference type="GO" id="GO:0005737">
    <property type="term" value="C:cytoplasm"/>
    <property type="evidence" value="ECO:0007669"/>
    <property type="project" value="TreeGrafter"/>
</dbReference>
<dbReference type="InterPro" id="IPR019572">
    <property type="entry name" value="UBA_E1_SCCH"/>
</dbReference>
<evidence type="ECO:0000256" key="9">
    <source>
        <dbReference type="PROSITE-ProRule" id="PRU10132"/>
    </source>
</evidence>
<feature type="active site" description="Glycyl thioester intermediate" evidence="9">
    <location>
        <position position="614"/>
    </location>
</feature>
<dbReference type="InterPro" id="IPR035985">
    <property type="entry name" value="Ubiquitin-activating_enz"/>
</dbReference>
<dbReference type="Gene3D" id="2.40.30.180">
    <property type="entry name" value="Ubiquitin-activating enzyme E1, FCCH domain"/>
    <property type="match status" value="1"/>
</dbReference>
<dbReference type="InterPro" id="IPR000594">
    <property type="entry name" value="ThiF_NAD_FAD-bd"/>
</dbReference>
<dbReference type="GO" id="GO:0019948">
    <property type="term" value="F:SUMO activating enzyme activity"/>
    <property type="evidence" value="ECO:0007669"/>
    <property type="project" value="TreeGrafter"/>
</dbReference>
<protein>
    <recommendedName>
        <fullName evidence="4">E1 ubiquitin-activating enzyme</fullName>
        <ecNumber evidence="4">6.2.1.45</ecNumber>
    </recommendedName>
</protein>
<evidence type="ECO:0000256" key="6">
    <source>
        <dbReference type="ARBA" id="ARBA00022741"/>
    </source>
</evidence>
<dbReference type="GO" id="GO:0031510">
    <property type="term" value="C:SUMO activating enzyme complex"/>
    <property type="evidence" value="ECO:0007669"/>
    <property type="project" value="TreeGrafter"/>
</dbReference>
<evidence type="ECO:0000259" key="11">
    <source>
        <dbReference type="SMART" id="SM00985"/>
    </source>
</evidence>
<dbReference type="VEuPathDB" id="CryptoDB:Cvel_8508"/>
<keyword evidence="6 10" id="KW-0547">Nucleotide-binding</keyword>
<evidence type="ECO:0000256" key="1">
    <source>
        <dbReference type="ARBA" id="ARBA00000488"/>
    </source>
</evidence>
<dbReference type="GO" id="GO:0004839">
    <property type="term" value="F:ubiquitin activating enzyme activity"/>
    <property type="evidence" value="ECO:0007669"/>
    <property type="project" value="UniProtKB-EC"/>
</dbReference>
<dbReference type="InterPro" id="IPR038252">
    <property type="entry name" value="UBA_E1_C_sf"/>
</dbReference>
<evidence type="ECO:0000313" key="12">
    <source>
        <dbReference type="EMBL" id="CEM47789.1"/>
    </source>
</evidence>
<keyword evidence="8 10" id="KW-0067">ATP-binding</keyword>
<dbReference type="Gene3D" id="1.10.10.2660">
    <property type="entry name" value="Ubiquitin-activating enzyme E1, SCCH domain"/>
    <property type="match status" value="1"/>
</dbReference>
<dbReference type="InterPro" id="IPR045886">
    <property type="entry name" value="ThiF/MoeB/HesA"/>
</dbReference>
<dbReference type="CDD" id="cd01490">
    <property type="entry name" value="Ube1_repeat2"/>
    <property type="match status" value="1"/>
</dbReference>
<dbReference type="EC" id="6.2.1.45" evidence="4"/>
<gene>
    <name evidence="12" type="ORF">Cvel_8508</name>
</gene>
<dbReference type="PANTHER" id="PTHR10953">
    <property type="entry name" value="UBIQUITIN-ACTIVATING ENZYME E1"/>
    <property type="match status" value="1"/>
</dbReference>
<dbReference type="PRINTS" id="PR01849">
    <property type="entry name" value="UBIQUITINACT"/>
</dbReference>
<dbReference type="UniPathway" id="UPA00143"/>
<dbReference type="Pfam" id="PF10585">
    <property type="entry name" value="UBA_E1_SCCH"/>
    <property type="match status" value="1"/>
</dbReference>
<dbReference type="EMBL" id="CDMZ01003842">
    <property type="protein sequence ID" value="CEM47789.1"/>
    <property type="molecule type" value="Genomic_DNA"/>
</dbReference>
<evidence type="ECO:0000256" key="3">
    <source>
        <dbReference type="ARBA" id="ARBA00005673"/>
    </source>
</evidence>
<dbReference type="SMART" id="SM00985">
    <property type="entry name" value="UBA_e1_C"/>
    <property type="match status" value="1"/>
</dbReference>